<proteinExistence type="predicted"/>
<organism evidence="3 4">
    <name type="scientific">Crassostrea virginica</name>
    <name type="common">Eastern oyster</name>
    <dbReference type="NCBI Taxonomy" id="6565"/>
    <lineage>
        <taxon>Eukaryota</taxon>
        <taxon>Metazoa</taxon>
        <taxon>Spiralia</taxon>
        <taxon>Lophotrochozoa</taxon>
        <taxon>Mollusca</taxon>
        <taxon>Bivalvia</taxon>
        <taxon>Autobranchia</taxon>
        <taxon>Pteriomorphia</taxon>
        <taxon>Ostreida</taxon>
        <taxon>Ostreoidea</taxon>
        <taxon>Ostreidae</taxon>
        <taxon>Crassostrea</taxon>
    </lineage>
</organism>
<keyword evidence="3" id="KW-1185">Reference proteome</keyword>
<dbReference type="GeneID" id="111101500"/>
<feature type="chain" id="PRO_5034858365" evidence="2">
    <location>
        <begin position="19"/>
        <end position="236"/>
    </location>
</feature>
<keyword evidence="1" id="KW-0472">Membrane</keyword>
<protein>
    <submittedName>
        <fullName evidence="4">Multiple epidermal growth factor-like domains protein 10</fullName>
    </submittedName>
</protein>
<keyword evidence="1" id="KW-0812">Transmembrane</keyword>
<dbReference type="Proteomes" id="UP000694844">
    <property type="component" value="Chromosome 6"/>
</dbReference>
<dbReference type="OrthoDB" id="6211265at2759"/>
<dbReference type="KEGG" id="cvn:111101500"/>
<feature type="transmembrane region" description="Helical" evidence="1">
    <location>
        <begin position="125"/>
        <end position="148"/>
    </location>
</feature>
<evidence type="ECO:0000313" key="3">
    <source>
        <dbReference type="Proteomes" id="UP000694844"/>
    </source>
</evidence>
<dbReference type="Gene3D" id="2.170.300.10">
    <property type="entry name" value="Tie2 ligand-binding domain superfamily"/>
    <property type="match status" value="1"/>
</dbReference>
<name>A0A8B8AGS6_CRAVI</name>
<feature type="signal peptide" evidence="2">
    <location>
        <begin position="1"/>
        <end position="18"/>
    </location>
</feature>
<sequence length="236" mass="27003">MFIWSLFLQMVFMRSSDSQCHGQIETSQSCCNGFRWDFIEKKCIKCRIGFFGYNCTTKCPYPNYGENCQLFCNCKQMLCDPAYGCVGQDVSTKQHTSIEYDVLQNTITNISDGTKNGDVNTSPNIYVVVSIGVLGTAVIIFPFVILVYKIKKYRFRIKQYDQQANKGKSTVSSLQIMDCNVQTVDDDSVPENSRSNARDQYEYDEISPTRTEYGTYDPMLIIVESDKENDEYLTPL</sequence>
<gene>
    <name evidence="4" type="primary">LOC111101500</name>
</gene>
<evidence type="ECO:0000256" key="1">
    <source>
        <dbReference type="SAM" id="Phobius"/>
    </source>
</evidence>
<accession>A0A8B8AGS6</accession>
<keyword evidence="2" id="KW-0732">Signal</keyword>
<dbReference type="AlphaFoldDB" id="A0A8B8AGS6"/>
<keyword evidence="1" id="KW-1133">Transmembrane helix</keyword>
<evidence type="ECO:0000313" key="4">
    <source>
        <dbReference type="RefSeq" id="XP_022289728.1"/>
    </source>
</evidence>
<dbReference type="RefSeq" id="XP_022289728.1">
    <property type="nucleotide sequence ID" value="XM_022434020.1"/>
</dbReference>
<evidence type="ECO:0000256" key="2">
    <source>
        <dbReference type="SAM" id="SignalP"/>
    </source>
</evidence>
<reference evidence="4" key="1">
    <citation type="submission" date="2025-08" db="UniProtKB">
        <authorList>
            <consortium name="RefSeq"/>
        </authorList>
    </citation>
    <scope>IDENTIFICATION</scope>
    <source>
        <tissue evidence="4">Whole sample</tissue>
    </source>
</reference>